<evidence type="ECO:0008006" key="6">
    <source>
        <dbReference type="Google" id="ProtNLM"/>
    </source>
</evidence>
<dbReference type="GeneID" id="70188805"/>
<dbReference type="InterPro" id="IPR036291">
    <property type="entry name" value="NAD(P)-bd_dom_sf"/>
</dbReference>
<accession>A0A9P9BMW8</accession>
<evidence type="ECO:0000313" key="4">
    <source>
        <dbReference type="EMBL" id="KAH7026698.1"/>
    </source>
</evidence>
<dbReference type="PANTHER" id="PTHR24320">
    <property type="entry name" value="RETINOL DEHYDROGENASE"/>
    <property type="match status" value="1"/>
</dbReference>
<dbReference type="SUPFAM" id="SSF51735">
    <property type="entry name" value="NAD(P)-binding Rossmann-fold domains"/>
    <property type="match status" value="1"/>
</dbReference>
<dbReference type="Pfam" id="PF00106">
    <property type="entry name" value="adh_short"/>
    <property type="match status" value="1"/>
</dbReference>
<comment type="caution">
    <text evidence="4">The sequence shown here is derived from an EMBL/GenBank/DDBJ whole genome shotgun (WGS) entry which is preliminary data.</text>
</comment>
<organism evidence="4 5">
    <name type="scientific">Microdochium trichocladiopsis</name>
    <dbReference type="NCBI Taxonomy" id="1682393"/>
    <lineage>
        <taxon>Eukaryota</taxon>
        <taxon>Fungi</taxon>
        <taxon>Dikarya</taxon>
        <taxon>Ascomycota</taxon>
        <taxon>Pezizomycotina</taxon>
        <taxon>Sordariomycetes</taxon>
        <taxon>Xylariomycetidae</taxon>
        <taxon>Xylariales</taxon>
        <taxon>Microdochiaceae</taxon>
        <taxon>Microdochium</taxon>
    </lineage>
</organism>
<dbReference type="AlphaFoldDB" id="A0A9P9BMW8"/>
<evidence type="ECO:0000313" key="5">
    <source>
        <dbReference type="Proteomes" id="UP000756346"/>
    </source>
</evidence>
<keyword evidence="2" id="KW-0521">NADP</keyword>
<dbReference type="Gene3D" id="3.40.50.720">
    <property type="entry name" value="NAD(P)-binding Rossmann-like Domain"/>
    <property type="match status" value="1"/>
</dbReference>
<dbReference type="GO" id="GO:0016491">
    <property type="term" value="F:oxidoreductase activity"/>
    <property type="evidence" value="ECO:0007669"/>
    <property type="project" value="UniProtKB-KW"/>
</dbReference>
<dbReference type="RefSeq" id="XP_046009915.1">
    <property type="nucleotide sequence ID" value="XM_046159259.1"/>
</dbReference>
<proteinExistence type="inferred from homology"/>
<dbReference type="InterPro" id="IPR002347">
    <property type="entry name" value="SDR_fam"/>
</dbReference>
<dbReference type="EMBL" id="JAGTJQ010000008">
    <property type="protein sequence ID" value="KAH7026698.1"/>
    <property type="molecule type" value="Genomic_DNA"/>
</dbReference>
<keyword evidence="5" id="KW-1185">Reference proteome</keyword>
<evidence type="ECO:0000256" key="1">
    <source>
        <dbReference type="ARBA" id="ARBA00006484"/>
    </source>
</evidence>
<keyword evidence="3" id="KW-0560">Oxidoreductase</keyword>
<dbReference type="OrthoDB" id="191139at2759"/>
<sequence length="349" mass="37451">MSLSSLIQTVKQAFPGKPHYTEKDVPDLTDKVVIVTGANTGIGKELSQILYARNARVYMLARSRDKTLAAIDDIRRNVPGSAGTLEYIHLDLADLTTIRTTADAFLAKEDSLQVLFNNAGVGFPEHGSTTKQGYELQLGVNCLGTLALTECLTPVLERTAAAASASKSSSKSSSSSVRVVFTSSSAAEASHPAKYMSTVRKFAQDPHAIPTFPSYAASKLGNYLHAAEYARRHSSPSSSPSSSSSSILAVSLNPGNLDSDLWRTQGAAFHWLLRTLFFYPVVNGAYTTLFAGFSPEVNDKTSGGFVAPWGRLWQTSPPLAKAATPVSQGGSGTAEEFYEWSLAQIRPYL</sequence>
<protein>
    <recommendedName>
        <fullName evidence="6">Short-chain dehydrogenase</fullName>
    </recommendedName>
</protein>
<dbReference type="PRINTS" id="PR00081">
    <property type="entry name" value="GDHRDH"/>
</dbReference>
<gene>
    <name evidence="4" type="ORF">B0I36DRAFT_366227</name>
</gene>
<name>A0A9P9BMW8_9PEZI</name>
<evidence type="ECO:0000256" key="3">
    <source>
        <dbReference type="ARBA" id="ARBA00023002"/>
    </source>
</evidence>
<dbReference type="PANTHER" id="PTHR24320:SF236">
    <property type="entry name" value="SHORT-CHAIN DEHYDROGENASE-RELATED"/>
    <property type="match status" value="1"/>
</dbReference>
<evidence type="ECO:0000256" key="2">
    <source>
        <dbReference type="ARBA" id="ARBA00022857"/>
    </source>
</evidence>
<dbReference type="Proteomes" id="UP000756346">
    <property type="component" value="Unassembled WGS sequence"/>
</dbReference>
<comment type="similarity">
    <text evidence="1">Belongs to the short-chain dehydrogenases/reductases (SDR) family.</text>
</comment>
<reference evidence="4" key="1">
    <citation type="journal article" date="2021" name="Nat. Commun.">
        <title>Genetic determinants of endophytism in the Arabidopsis root mycobiome.</title>
        <authorList>
            <person name="Mesny F."/>
            <person name="Miyauchi S."/>
            <person name="Thiergart T."/>
            <person name="Pickel B."/>
            <person name="Atanasova L."/>
            <person name="Karlsson M."/>
            <person name="Huettel B."/>
            <person name="Barry K.W."/>
            <person name="Haridas S."/>
            <person name="Chen C."/>
            <person name="Bauer D."/>
            <person name="Andreopoulos W."/>
            <person name="Pangilinan J."/>
            <person name="LaButti K."/>
            <person name="Riley R."/>
            <person name="Lipzen A."/>
            <person name="Clum A."/>
            <person name="Drula E."/>
            <person name="Henrissat B."/>
            <person name="Kohler A."/>
            <person name="Grigoriev I.V."/>
            <person name="Martin F.M."/>
            <person name="Hacquard S."/>
        </authorList>
    </citation>
    <scope>NUCLEOTIDE SEQUENCE</scope>
    <source>
        <strain evidence="4">MPI-CAGE-CH-0230</strain>
    </source>
</reference>